<comment type="caution">
    <text evidence="1">The sequence shown here is derived from an EMBL/GenBank/DDBJ whole genome shotgun (WGS) entry which is preliminary data.</text>
</comment>
<reference evidence="2" key="1">
    <citation type="journal article" date="2015" name="Nat. Genet.">
        <title>The genome and transcriptome of the zoonotic hookworm Ancylostoma ceylanicum identify infection-specific gene families.</title>
        <authorList>
            <person name="Schwarz E.M."/>
            <person name="Hu Y."/>
            <person name="Antoshechkin I."/>
            <person name="Miller M.M."/>
            <person name="Sternberg P.W."/>
            <person name="Aroian R.V."/>
        </authorList>
    </citation>
    <scope>NUCLEOTIDE SEQUENCE</scope>
    <source>
        <strain evidence="2">HY135</strain>
    </source>
</reference>
<keyword evidence="2" id="KW-1185">Reference proteome</keyword>
<organism evidence="1 2">
    <name type="scientific">Ancylostoma ceylanicum</name>
    <dbReference type="NCBI Taxonomy" id="53326"/>
    <lineage>
        <taxon>Eukaryota</taxon>
        <taxon>Metazoa</taxon>
        <taxon>Ecdysozoa</taxon>
        <taxon>Nematoda</taxon>
        <taxon>Chromadorea</taxon>
        <taxon>Rhabditida</taxon>
        <taxon>Rhabditina</taxon>
        <taxon>Rhabditomorpha</taxon>
        <taxon>Strongyloidea</taxon>
        <taxon>Ancylostomatidae</taxon>
        <taxon>Ancylostomatinae</taxon>
        <taxon>Ancylostoma</taxon>
    </lineage>
</organism>
<proteinExistence type="predicted"/>
<evidence type="ECO:0000313" key="1">
    <source>
        <dbReference type="EMBL" id="EYC29324.1"/>
    </source>
</evidence>
<dbReference type="EMBL" id="JARK01001342">
    <property type="protein sequence ID" value="EYC29324.1"/>
    <property type="molecule type" value="Genomic_DNA"/>
</dbReference>
<sequence length="69" mass="8287">MVSNRYIKTDRKTDFEATYMHIGYHDLIFIYLFIYSCTRGAPKTKYNTWKFLKPAASRVNRIQCDREKA</sequence>
<dbReference type="AlphaFoldDB" id="A0A016VP01"/>
<name>A0A016VP01_9BILA</name>
<evidence type="ECO:0000313" key="2">
    <source>
        <dbReference type="Proteomes" id="UP000024635"/>
    </source>
</evidence>
<accession>A0A016VP01</accession>
<protein>
    <submittedName>
        <fullName evidence="1">Uncharacterized protein</fullName>
    </submittedName>
</protein>
<gene>
    <name evidence="1" type="primary">Acey_s0006.g2915</name>
    <name evidence="1" type="ORF">Y032_0006g2915</name>
</gene>
<dbReference type="Proteomes" id="UP000024635">
    <property type="component" value="Unassembled WGS sequence"/>
</dbReference>